<feature type="domain" description="3-hydroxyisobutyrate dehydrogenase-like NAD-binding" evidence="4">
    <location>
        <begin position="186"/>
        <end position="305"/>
    </location>
</feature>
<organism evidence="5 6">
    <name type="scientific">Pseudaquabacterium rugosum</name>
    <dbReference type="NCBI Taxonomy" id="2984194"/>
    <lineage>
        <taxon>Bacteria</taxon>
        <taxon>Pseudomonadati</taxon>
        <taxon>Pseudomonadota</taxon>
        <taxon>Betaproteobacteria</taxon>
        <taxon>Burkholderiales</taxon>
        <taxon>Sphaerotilaceae</taxon>
        <taxon>Pseudaquabacterium</taxon>
    </lineage>
</organism>
<evidence type="ECO:0000256" key="2">
    <source>
        <dbReference type="ARBA" id="ARBA00023027"/>
    </source>
</evidence>
<comment type="caution">
    <text evidence="5">The sequence shown here is derived from an EMBL/GenBank/DDBJ whole genome shotgun (WGS) entry which is preliminary data.</text>
</comment>
<dbReference type="InterPro" id="IPR015815">
    <property type="entry name" value="HIBADH-related"/>
</dbReference>
<protein>
    <submittedName>
        <fullName evidence="5">NAD(P)-dependent oxidoreductase</fullName>
        <ecNumber evidence="5">1.1.-.-</ecNumber>
    </submittedName>
</protein>
<dbReference type="InterPro" id="IPR006115">
    <property type="entry name" value="6PGDH_NADP-bd"/>
</dbReference>
<dbReference type="SUPFAM" id="SSF48179">
    <property type="entry name" value="6-phosphogluconate dehydrogenase C-terminal domain-like"/>
    <property type="match status" value="1"/>
</dbReference>
<dbReference type="EMBL" id="JBBUTF010000012">
    <property type="protein sequence ID" value="MEK8027054.1"/>
    <property type="molecule type" value="Genomic_DNA"/>
</dbReference>
<dbReference type="GO" id="GO:0016491">
    <property type="term" value="F:oxidoreductase activity"/>
    <property type="evidence" value="ECO:0007669"/>
    <property type="project" value="UniProtKB-KW"/>
</dbReference>
<dbReference type="InterPro" id="IPR008927">
    <property type="entry name" value="6-PGluconate_DH-like_C_sf"/>
</dbReference>
<dbReference type="InterPro" id="IPR036291">
    <property type="entry name" value="NAD(P)-bd_dom_sf"/>
</dbReference>
<dbReference type="Gene3D" id="3.40.50.720">
    <property type="entry name" value="NAD(P)-binding Rossmann-like Domain"/>
    <property type="match status" value="1"/>
</dbReference>
<dbReference type="Proteomes" id="UP001368500">
    <property type="component" value="Unassembled WGS sequence"/>
</dbReference>
<dbReference type="PANTHER" id="PTHR43060">
    <property type="entry name" value="3-HYDROXYISOBUTYRATE DEHYDROGENASE-LIKE 1, MITOCHONDRIAL-RELATED"/>
    <property type="match status" value="1"/>
</dbReference>
<evidence type="ECO:0000259" key="3">
    <source>
        <dbReference type="Pfam" id="PF03446"/>
    </source>
</evidence>
<dbReference type="EC" id="1.1.-.-" evidence="5"/>
<sequence length="315" mass="32254">MAVAPDRGARTVVGLVGLGAMGRGVAANLLAKGFDVLGRDVSAAACDWLRAQGGAVAVDAQALADGADVILSFVVDDRQTEAVLFGDGDGGGGADGDRRGLASRLRPGTTVITCSTMAPAYVQALAPRLAALGLGLVDAPVTGGQVGAQAGTLTVMCAGTPAHVERARPVLEAFGRRVYVMGEQAGQGAQMKVINQLLCGVHIAAAAEAMALARHHDLPLETTLEILRSGAANSWMLGDRGPRMARAAWDEVTSALDIFVKDLGLVLDDSRAARMPAPVASAAFQGFLGASARGWGRLDDSAVMRGYTVPLDDLS</sequence>
<proteinExistence type="predicted"/>
<dbReference type="Pfam" id="PF14833">
    <property type="entry name" value="NAD_binding_11"/>
    <property type="match status" value="1"/>
</dbReference>
<dbReference type="InterPro" id="IPR029154">
    <property type="entry name" value="HIBADH-like_NADP-bd"/>
</dbReference>
<dbReference type="InterPro" id="IPR013328">
    <property type="entry name" value="6PGD_dom2"/>
</dbReference>
<keyword evidence="1 5" id="KW-0560">Oxidoreductase</keyword>
<dbReference type="Pfam" id="PF03446">
    <property type="entry name" value="NAD_binding_2"/>
    <property type="match status" value="1"/>
</dbReference>
<evidence type="ECO:0000256" key="1">
    <source>
        <dbReference type="ARBA" id="ARBA00023002"/>
    </source>
</evidence>
<evidence type="ECO:0000259" key="4">
    <source>
        <dbReference type="Pfam" id="PF14833"/>
    </source>
</evidence>
<keyword evidence="6" id="KW-1185">Reference proteome</keyword>
<dbReference type="Gene3D" id="1.10.1040.10">
    <property type="entry name" value="N-(1-d-carboxylethyl)-l-norvaline Dehydrogenase, domain 2"/>
    <property type="match status" value="1"/>
</dbReference>
<evidence type="ECO:0000313" key="5">
    <source>
        <dbReference type="EMBL" id="MEK8027054.1"/>
    </source>
</evidence>
<dbReference type="RefSeq" id="WP_341374833.1">
    <property type="nucleotide sequence ID" value="NZ_JBBUTF010000012.1"/>
</dbReference>
<dbReference type="PIRSF" id="PIRSF000103">
    <property type="entry name" value="HIBADH"/>
    <property type="match status" value="1"/>
</dbReference>
<reference evidence="5 6" key="1">
    <citation type="submission" date="2024-04" db="EMBL/GenBank/DDBJ databases">
        <title>Novel species of the genus Ideonella isolated from streams.</title>
        <authorList>
            <person name="Lu H."/>
        </authorList>
    </citation>
    <scope>NUCLEOTIDE SEQUENCE [LARGE SCALE GENOMIC DNA]</scope>
    <source>
        <strain evidence="5 6">BYS139W</strain>
    </source>
</reference>
<feature type="domain" description="6-phosphogluconate dehydrogenase NADP-binding" evidence="3">
    <location>
        <begin position="13"/>
        <end position="182"/>
    </location>
</feature>
<name>A0ABU9BAX5_9BURK</name>
<evidence type="ECO:0000313" key="6">
    <source>
        <dbReference type="Proteomes" id="UP001368500"/>
    </source>
</evidence>
<accession>A0ABU9BAX5</accession>
<dbReference type="SUPFAM" id="SSF51735">
    <property type="entry name" value="NAD(P)-binding Rossmann-fold domains"/>
    <property type="match status" value="1"/>
</dbReference>
<gene>
    <name evidence="5" type="ORF">AACH11_13880</name>
</gene>
<keyword evidence="2" id="KW-0520">NAD</keyword>